<dbReference type="EMBL" id="UYRV01008476">
    <property type="protein sequence ID" value="VDK55603.1"/>
    <property type="molecule type" value="Genomic_DNA"/>
</dbReference>
<organism evidence="2 3">
    <name type="scientific">Cylicostephanus goldi</name>
    <name type="common">Nematode worm</name>
    <dbReference type="NCBI Taxonomy" id="71465"/>
    <lineage>
        <taxon>Eukaryota</taxon>
        <taxon>Metazoa</taxon>
        <taxon>Ecdysozoa</taxon>
        <taxon>Nematoda</taxon>
        <taxon>Chromadorea</taxon>
        <taxon>Rhabditida</taxon>
        <taxon>Rhabditina</taxon>
        <taxon>Rhabditomorpha</taxon>
        <taxon>Strongyloidea</taxon>
        <taxon>Strongylidae</taxon>
        <taxon>Cylicostephanus</taxon>
    </lineage>
</organism>
<name>A0A3P6RHX8_CYLGO</name>
<keyword evidence="3" id="KW-1185">Reference proteome</keyword>
<keyword evidence="1" id="KW-1133">Transmembrane helix</keyword>
<evidence type="ECO:0000313" key="3">
    <source>
        <dbReference type="Proteomes" id="UP000271889"/>
    </source>
</evidence>
<dbReference type="OrthoDB" id="20229at2759"/>
<dbReference type="Proteomes" id="UP000271889">
    <property type="component" value="Unassembled WGS sequence"/>
</dbReference>
<dbReference type="AlphaFoldDB" id="A0A3P6RHX8"/>
<evidence type="ECO:0000313" key="2">
    <source>
        <dbReference type="EMBL" id="VDK55603.1"/>
    </source>
</evidence>
<reference evidence="2 3" key="1">
    <citation type="submission" date="2018-11" db="EMBL/GenBank/DDBJ databases">
        <authorList>
            <consortium name="Pathogen Informatics"/>
        </authorList>
    </citation>
    <scope>NUCLEOTIDE SEQUENCE [LARGE SCALE GENOMIC DNA]</scope>
</reference>
<gene>
    <name evidence="2" type="ORF">CGOC_LOCUS3371</name>
</gene>
<protein>
    <submittedName>
        <fullName evidence="2">Uncharacterized protein</fullName>
    </submittedName>
</protein>
<proteinExistence type="predicted"/>
<evidence type="ECO:0000256" key="1">
    <source>
        <dbReference type="SAM" id="Phobius"/>
    </source>
</evidence>
<keyword evidence="1" id="KW-0472">Membrane</keyword>
<accession>A0A3P6RHX8</accession>
<keyword evidence="1" id="KW-0812">Transmembrane</keyword>
<feature type="transmembrane region" description="Helical" evidence="1">
    <location>
        <begin position="94"/>
        <end position="117"/>
    </location>
</feature>
<sequence>MIWPRLKEAKQILTPYHLLNALLSVTFLCAKGIPQICPWIFVTEAGEECAIDSREREILMFLAVIIAWKGRKATNWLHYINNIFLFSKVANIALFLRADALVGIVFLLITVAITVIVPEPVYTGPEKVTYYQGAELFVGVLLFKNFF</sequence>